<evidence type="ECO:0000259" key="1">
    <source>
        <dbReference type="PROSITE" id="PS51729"/>
    </source>
</evidence>
<dbReference type="InterPro" id="IPR031165">
    <property type="entry name" value="GNAT_YJDJ"/>
</dbReference>
<evidence type="ECO:0000313" key="2">
    <source>
        <dbReference type="EMBL" id="CAG7612467.1"/>
    </source>
</evidence>
<dbReference type="PROSITE" id="PS51729">
    <property type="entry name" value="GNAT_YJDJ"/>
    <property type="match status" value="1"/>
</dbReference>
<dbReference type="AlphaFoldDB" id="A0A916K0W1"/>
<sequence>MAAYVTEADAEAAGYTIEHHADRHEFVVVEADRVVGVAHYRLIGGQDGAIDFDHTMVIPRLRGTGLSEILARRAVTDEIVLGRHVRASCWFIEKFLAQHPDLRPGA</sequence>
<reference evidence="2" key="1">
    <citation type="submission" date="2021-06" db="EMBL/GenBank/DDBJ databases">
        <authorList>
            <person name="Criscuolo A."/>
        </authorList>
    </citation>
    <scope>NUCLEOTIDE SEQUENCE</scope>
    <source>
        <strain evidence="2">CIP111803</strain>
    </source>
</reference>
<dbReference type="EMBL" id="CAJVAP010000016">
    <property type="protein sequence ID" value="CAG7612467.1"/>
    <property type="molecule type" value="Genomic_DNA"/>
</dbReference>
<gene>
    <name evidence="2" type="ORF">LEUCIP111803_01569</name>
</gene>
<dbReference type="Pfam" id="PF14542">
    <property type="entry name" value="Acetyltransf_CG"/>
    <property type="match status" value="1"/>
</dbReference>
<feature type="domain" description="N-acetyltransferase" evidence="1">
    <location>
        <begin position="18"/>
        <end position="106"/>
    </location>
</feature>
<protein>
    <recommendedName>
        <fullName evidence="1">N-acetyltransferase domain-containing protein</fullName>
    </recommendedName>
</protein>
<organism evidence="2 3">
    <name type="scientific">Leucobacter soli</name>
    <dbReference type="NCBI Taxonomy" id="2812850"/>
    <lineage>
        <taxon>Bacteria</taxon>
        <taxon>Bacillati</taxon>
        <taxon>Actinomycetota</taxon>
        <taxon>Actinomycetes</taxon>
        <taxon>Micrococcales</taxon>
        <taxon>Microbacteriaceae</taxon>
        <taxon>Leucobacter</taxon>
    </lineage>
</organism>
<evidence type="ECO:0000313" key="3">
    <source>
        <dbReference type="Proteomes" id="UP000693892"/>
    </source>
</evidence>
<name>A0A916K0W1_9MICO</name>
<dbReference type="InterPro" id="IPR045057">
    <property type="entry name" value="Gcn5-rel_NAT"/>
</dbReference>
<keyword evidence="3" id="KW-1185">Reference proteome</keyword>
<proteinExistence type="predicted"/>
<dbReference type="RefSeq" id="WP_218115176.1">
    <property type="nucleotide sequence ID" value="NZ_CAJVAP010000016.1"/>
</dbReference>
<comment type="caution">
    <text evidence="2">The sequence shown here is derived from an EMBL/GenBank/DDBJ whole genome shotgun (WGS) entry which is preliminary data.</text>
</comment>
<accession>A0A916K0W1</accession>
<dbReference type="PANTHER" id="PTHR31435">
    <property type="entry name" value="PROTEIN NATD1"/>
    <property type="match status" value="1"/>
</dbReference>
<dbReference type="Proteomes" id="UP000693892">
    <property type="component" value="Unassembled WGS sequence"/>
</dbReference>
<dbReference type="PANTHER" id="PTHR31435:SF9">
    <property type="entry name" value="PROTEIN NATD1"/>
    <property type="match status" value="1"/>
</dbReference>